<reference evidence="10 11" key="1">
    <citation type="submission" date="2017-03" db="EMBL/GenBank/DDBJ databases">
        <authorList>
            <person name="Afonso C.L."/>
            <person name="Miller P.J."/>
            <person name="Scott M.A."/>
            <person name="Spackman E."/>
            <person name="Goraichik I."/>
            <person name="Dimitrov K.M."/>
            <person name="Suarez D.L."/>
            <person name="Swayne D.E."/>
        </authorList>
    </citation>
    <scope>NUCLEOTIDE SEQUENCE [LARGE SCALE GENOMIC DNA]</scope>
    <source>
        <strain evidence="10 11">CECT 7450</strain>
    </source>
</reference>
<proteinExistence type="inferred from homology"/>
<dbReference type="GO" id="GO:0008360">
    <property type="term" value="P:regulation of cell shape"/>
    <property type="evidence" value="ECO:0007669"/>
    <property type="project" value="UniProtKB-UniRule"/>
</dbReference>
<dbReference type="PANTHER" id="PTHR36699">
    <property type="entry name" value="LD-TRANSPEPTIDASE"/>
    <property type="match status" value="1"/>
</dbReference>
<keyword evidence="8" id="KW-0472">Membrane</keyword>
<evidence type="ECO:0000259" key="9">
    <source>
        <dbReference type="PROSITE" id="PS52029"/>
    </source>
</evidence>
<dbReference type="Pfam" id="PF03734">
    <property type="entry name" value="YkuD"/>
    <property type="match status" value="1"/>
</dbReference>
<dbReference type="PANTHER" id="PTHR36699:SF1">
    <property type="entry name" value="L,D-TRANSPEPTIDASE YAFK-RELATED"/>
    <property type="match status" value="1"/>
</dbReference>
<keyword evidence="8" id="KW-1133">Transmembrane helix</keyword>
<evidence type="ECO:0000313" key="10">
    <source>
        <dbReference type="EMBL" id="SLN22630.1"/>
    </source>
</evidence>
<comment type="similarity">
    <text evidence="2">Belongs to the YkuD family.</text>
</comment>
<evidence type="ECO:0000256" key="1">
    <source>
        <dbReference type="ARBA" id="ARBA00004752"/>
    </source>
</evidence>
<keyword evidence="5 7" id="KW-0573">Peptidoglycan synthesis</keyword>
<evidence type="ECO:0000256" key="3">
    <source>
        <dbReference type="ARBA" id="ARBA00022679"/>
    </source>
</evidence>
<dbReference type="InterPro" id="IPR038063">
    <property type="entry name" value="Transpep_catalytic_dom"/>
</dbReference>
<evidence type="ECO:0000256" key="6">
    <source>
        <dbReference type="ARBA" id="ARBA00023316"/>
    </source>
</evidence>
<dbReference type="Proteomes" id="UP000193061">
    <property type="component" value="Unassembled WGS sequence"/>
</dbReference>
<feature type="active site" description="Nucleophile" evidence="7">
    <location>
        <position position="156"/>
    </location>
</feature>
<keyword evidence="8" id="KW-0812">Transmembrane</keyword>
<evidence type="ECO:0000256" key="8">
    <source>
        <dbReference type="SAM" id="Phobius"/>
    </source>
</evidence>
<dbReference type="RefSeq" id="WP_085804406.1">
    <property type="nucleotide sequence ID" value="NZ_FWFX01000002.1"/>
</dbReference>
<dbReference type="OrthoDB" id="9809748at2"/>
<keyword evidence="4 7" id="KW-0133">Cell shape</keyword>
<organism evidence="10 11">
    <name type="scientific">Roseovarius albus</name>
    <dbReference type="NCBI Taxonomy" id="1247867"/>
    <lineage>
        <taxon>Bacteria</taxon>
        <taxon>Pseudomonadati</taxon>
        <taxon>Pseudomonadota</taxon>
        <taxon>Alphaproteobacteria</taxon>
        <taxon>Rhodobacterales</taxon>
        <taxon>Roseobacteraceae</taxon>
        <taxon>Roseovarius</taxon>
    </lineage>
</organism>
<gene>
    <name evidence="10" type="ORF">ROA7450_00866</name>
</gene>
<dbReference type="GO" id="GO:0071555">
    <property type="term" value="P:cell wall organization"/>
    <property type="evidence" value="ECO:0007669"/>
    <property type="project" value="UniProtKB-UniRule"/>
</dbReference>
<dbReference type="AlphaFoldDB" id="A0A1X6YJ47"/>
<dbReference type="SUPFAM" id="SSF141523">
    <property type="entry name" value="L,D-transpeptidase catalytic domain-like"/>
    <property type="match status" value="1"/>
</dbReference>
<evidence type="ECO:0000256" key="7">
    <source>
        <dbReference type="PROSITE-ProRule" id="PRU01373"/>
    </source>
</evidence>
<keyword evidence="11" id="KW-1185">Reference proteome</keyword>
<feature type="active site" description="Proton donor/acceptor" evidence="7">
    <location>
        <position position="136"/>
    </location>
</feature>
<dbReference type="PROSITE" id="PS52029">
    <property type="entry name" value="LD_TPASE"/>
    <property type="match status" value="1"/>
</dbReference>
<dbReference type="GO" id="GO:0004180">
    <property type="term" value="F:carboxypeptidase activity"/>
    <property type="evidence" value="ECO:0007669"/>
    <property type="project" value="UniProtKB-ARBA"/>
</dbReference>
<comment type="pathway">
    <text evidence="1 7">Cell wall biogenesis; peptidoglycan biosynthesis.</text>
</comment>
<keyword evidence="6 7" id="KW-0961">Cell wall biogenesis/degradation</keyword>
<feature type="domain" description="L,D-TPase catalytic" evidence="9">
    <location>
        <begin position="46"/>
        <end position="180"/>
    </location>
</feature>
<evidence type="ECO:0000256" key="2">
    <source>
        <dbReference type="ARBA" id="ARBA00005992"/>
    </source>
</evidence>
<name>A0A1X6YJ47_9RHOB</name>
<dbReference type="Gene3D" id="2.40.440.10">
    <property type="entry name" value="L,D-transpeptidase catalytic domain-like"/>
    <property type="match status" value="1"/>
</dbReference>
<evidence type="ECO:0000313" key="11">
    <source>
        <dbReference type="Proteomes" id="UP000193061"/>
    </source>
</evidence>
<accession>A0A1X6YJ47</accession>
<dbReference type="GO" id="GO:0009252">
    <property type="term" value="P:peptidoglycan biosynthetic process"/>
    <property type="evidence" value="ECO:0007669"/>
    <property type="project" value="UniProtKB-UniPathway"/>
</dbReference>
<feature type="transmembrane region" description="Helical" evidence="8">
    <location>
        <begin position="9"/>
        <end position="29"/>
    </location>
</feature>
<protein>
    <submittedName>
        <fullName evidence="10">L,D-transpeptidase catalytic domain</fullName>
    </submittedName>
</protein>
<dbReference type="UniPathway" id="UPA00219"/>
<evidence type="ECO:0000256" key="5">
    <source>
        <dbReference type="ARBA" id="ARBA00022984"/>
    </source>
</evidence>
<keyword evidence="3" id="KW-0808">Transferase</keyword>
<sequence>MIKRLIRAILYAIACGVIVLLALIGWIRFAPQPAVPPLPPLTGQIDRIEIDKSDRTMTVYRGDDALRSYDIALGFAPEGNKFREGDGKTPEGTFTINRRNPESAFYLSLGIDYPQPEDRLRAQAAGVSPGGDIFIHGQPNQFGDDVTLSGDWTAGCIAVSNAEIEELWRITPDGTVVVIRP</sequence>
<dbReference type="GO" id="GO:0016740">
    <property type="term" value="F:transferase activity"/>
    <property type="evidence" value="ECO:0007669"/>
    <property type="project" value="UniProtKB-KW"/>
</dbReference>
<dbReference type="EMBL" id="FWFX01000002">
    <property type="protein sequence ID" value="SLN22630.1"/>
    <property type="molecule type" value="Genomic_DNA"/>
</dbReference>
<dbReference type="InterPro" id="IPR005490">
    <property type="entry name" value="LD_TPept_cat_dom"/>
</dbReference>
<evidence type="ECO:0000256" key="4">
    <source>
        <dbReference type="ARBA" id="ARBA00022960"/>
    </source>
</evidence>
<dbReference type="CDD" id="cd16913">
    <property type="entry name" value="YkuD_like"/>
    <property type="match status" value="1"/>
</dbReference>